<dbReference type="Proteomes" id="UP000215539">
    <property type="component" value="Chromosome 1"/>
</dbReference>
<keyword evidence="4" id="KW-1185">Reference proteome</keyword>
<dbReference type="InterPro" id="IPR038727">
    <property type="entry name" value="NadR/Ttd14_AAA_dom"/>
</dbReference>
<name>A0AAX2GZX0_9FLAO</name>
<dbReference type="PANTHER" id="PTHR37512:SF1">
    <property type="entry name" value="NADR_TTD14 AAA DOMAIN-CONTAINING PROTEIN"/>
    <property type="match status" value="1"/>
</dbReference>
<dbReference type="InterPro" id="IPR027417">
    <property type="entry name" value="P-loop_NTPase"/>
</dbReference>
<dbReference type="KEGG" id="chg:AXF12_10975"/>
<evidence type="ECO:0000259" key="1">
    <source>
        <dbReference type="Pfam" id="PF13521"/>
    </source>
</evidence>
<dbReference type="EMBL" id="LT906449">
    <property type="protein sequence ID" value="SNV14936.1"/>
    <property type="molecule type" value="Genomic_DNA"/>
</dbReference>
<dbReference type="RefSeq" id="WP_066431155.1">
    <property type="nucleotide sequence ID" value="NZ_CP014227.1"/>
</dbReference>
<dbReference type="Proteomes" id="UP000065822">
    <property type="component" value="Chromosome"/>
</dbReference>
<dbReference type="Pfam" id="PF13521">
    <property type="entry name" value="AAA_28"/>
    <property type="match status" value="1"/>
</dbReference>
<accession>A0AAX2GZX0</accession>
<dbReference type="InterPro" id="IPR052735">
    <property type="entry name" value="NAD_biosynth-regulator"/>
</dbReference>
<evidence type="ECO:0000313" key="2">
    <source>
        <dbReference type="EMBL" id="AMD85986.1"/>
    </source>
</evidence>
<evidence type="ECO:0000313" key="5">
    <source>
        <dbReference type="Proteomes" id="UP000215539"/>
    </source>
</evidence>
<proteinExistence type="predicted"/>
<evidence type="ECO:0000313" key="4">
    <source>
        <dbReference type="Proteomes" id="UP000065822"/>
    </source>
</evidence>
<dbReference type="AlphaFoldDB" id="A0AAX2GZX0"/>
<feature type="domain" description="NadR/Ttd14 AAA" evidence="1">
    <location>
        <begin position="8"/>
        <end position="168"/>
    </location>
</feature>
<gene>
    <name evidence="3" type="primary">nadR</name>
    <name evidence="2" type="ORF">AXF12_10975</name>
    <name evidence="3" type="ORF">SAMEA44541418_01953</name>
</gene>
<organism evidence="3 5">
    <name type="scientific">Capnocytophaga haemolytica</name>
    <dbReference type="NCBI Taxonomy" id="45243"/>
    <lineage>
        <taxon>Bacteria</taxon>
        <taxon>Pseudomonadati</taxon>
        <taxon>Bacteroidota</taxon>
        <taxon>Flavobacteriia</taxon>
        <taxon>Flavobacteriales</taxon>
        <taxon>Flavobacteriaceae</taxon>
        <taxon>Capnocytophaga</taxon>
    </lineage>
</organism>
<dbReference type="Gene3D" id="3.40.50.300">
    <property type="entry name" value="P-loop containing nucleotide triphosphate hydrolases"/>
    <property type="match status" value="1"/>
</dbReference>
<reference evidence="3 5" key="2">
    <citation type="submission" date="2017-06" db="EMBL/GenBank/DDBJ databases">
        <authorList>
            <consortium name="Pathogen Informatics"/>
        </authorList>
    </citation>
    <scope>NUCLEOTIDE SEQUENCE [LARGE SCALE GENOMIC DNA]</scope>
    <source>
        <strain evidence="3 5">NCTC12947</strain>
    </source>
</reference>
<reference evidence="2 4" key="1">
    <citation type="submission" date="2016-02" db="EMBL/GenBank/DDBJ databases">
        <authorList>
            <person name="Holder M.E."/>
            <person name="Ajami N.J."/>
            <person name="Petrosino J.F."/>
        </authorList>
    </citation>
    <scope>NUCLEOTIDE SEQUENCE [LARGE SCALE GENOMIC DNA]</scope>
    <source>
        <strain evidence="2 4">CCUG 32990</strain>
    </source>
</reference>
<evidence type="ECO:0000313" key="3">
    <source>
        <dbReference type="EMBL" id="SNV14936.1"/>
    </source>
</evidence>
<dbReference type="EMBL" id="CP014227">
    <property type="protein sequence ID" value="AMD85986.1"/>
    <property type="molecule type" value="Genomic_DNA"/>
</dbReference>
<protein>
    <submittedName>
        <fullName evidence="2">AAA family ATPase</fullName>
    </submittedName>
    <submittedName>
        <fullName evidence="3">Trifunctional NAD biosynthesis/regulator protein NadR</fullName>
    </submittedName>
</protein>
<dbReference type="PANTHER" id="PTHR37512">
    <property type="entry name" value="TRIFUNCTIONAL NAD BIOSYNTHESIS/REGULATOR PROTEIN NADR"/>
    <property type="match status" value="1"/>
</dbReference>
<sequence length="179" mass="21270">MYNEHIKKIAFIGPECTGKTTLCNALAETYHTVWVPEYMRTYLQRKWDEGRGVCEWDDLLPIAEGQLRTEREAMERAEGFLFCDTCLLELVVYSYLYYGKCDSWIEEEAMRQVVGYDRVFLTYVDVPWVADDLRDKPNERQEVFDFFRRELNKRGVLYKVIKGTLEERKAVVKHLITNE</sequence>
<dbReference type="SUPFAM" id="SSF52540">
    <property type="entry name" value="P-loop containing nucleoside triphosphate hydrolases"/>
    <property type="match status" value="1"/>
</dbReference>